<sequence>MTCEEEEEREWKSRKCKGGLLFEHLALKLAPRAEITRFRCLTPILNYNTKLFNFGLARDGLMGDATHVSTQVLMKLCD</sequence>
<dbReference type="AlphaFoldDB" id="A0ABD1MFJ5"/>
<dbReference type="EMBL" id="JBGMDY010000005">
    <property type="protein sequence ID" value="KAL2334572.1"/>
    <property type="molecule type" value="Genomic_DNA"/>
</dbReference>
<proteinExistence type="predicted"/>
<organism evidence="1 2">
    <name type="scientific">Flemingia macrophylla</name>
    <dbReference type="NCBI Taxonomy" id="520843"/>
    <lineage>
        <taxon>Eukaryota</taxon>
        <taxon>Viridiplantae</taxon>
        <taxon>Streptophyta</taxon>
        <taxon>Embryophyta</taxon>
        <taxon>Tracheophyta</taxon>
        <taxon>Spermatophyta</taxon>
        <taxon>Magnoliopsida</taxon>
        <taxon>eudicotyledons</taxon>
        <taxon>Gunneridae</taxon>
        <taxon>Pentapetalae</taxon>
        <taxon>rosids</taxon>
        <taxon>fabids</taxon>
        <taxon>Fabales</taxon>
        <taxon>Fabaceae</taxon>
        <taxon>Papilionoideae</taxon>
        <taxon>50 kb inversion clade</taxon>
        <taxon>NPAAA clade</taxon>
        <taxon>indigoferoid/millettioid clade</taxon>
        <taxon>Phaseoleae</taxon>
        <taxon>Flemingia</taxon>
    </lineage>
</organism>
<evidence type="ECO:0000313" key="2">
    <source>
        <dbReference type="Proteomes" id="UP001603857"/>
    </source>
</evidence>
<protein>
    <submittedName>
        <fullName evidence="1">Uncharacterized protein</fullName>
    </submittedName>
</protein>
<comment type="caution">
    <text evidence="1">The sequence shown here is derived from an EMBL/GenBank/DDBJ whole genome shotgun (WGS) entry which is preliminary data.</text>
</comment>
<evidence type="ECO:0000313" key="1">
    <source>
        <dbReference type="EMBL" id="KAL2334572.1"/>
    </source>
</evidence>
<name>A0ABD1MFJ5_9FABA</name>
<reference evidence="1 2" key="1">
    <citation type="submission" date="2024-08" db="EMBL/GenBank/DDBJ databases">
        <title>Insights into the chromosomal genome structure of Flemingia macrophylla.</title>
        <authorList>
            <person name="Ding Y."/>
            <person name="Zhao Y."/>
            <person name="Bi W."/>
            <person name="Wu M."/>
            <person name="Zhao G."/>
            <person name="Gong Y."/>
            <person name="Li W."/>
            <person name="Zhang P."/>
        </authorList>
    </citation>
    <scope>NUCLEOTIDE SEQUENCE [LARGE SCALE GENOMIC DNA]</scope>
    <source>
        <strain evidence="1">DYQJB</strain>
        <tissue evidence="1">Leaf</tissue>
    </source>
</reference>
<keyword evidence="2" id="KW-1185">Reference proteome</keyword>
<accession>A0ABD1MFJ5</accession>
<gene>
    <name evidence="1" type="ORF">Fmac_015785</name>
</gene>
<dbReference type="Proteomes" id="UP001603857">
    <property type="component" value="Unassembled WGS sequence"/>
</dbReference>